<evidence type="ECO:0000313" key="5">
    <source>
        <dbReference type="Proteomes" id="UP001209854"/>
    </source>
</evidence>
<evidence type="ECO:0000256" key="3">
    <source>
        <dbReference type="ARBA" id="ARBA00023002"/>
    </source>
</evidence>
<reference evidence="4 5" key="1">
    <citation type="submission" date="2022-10" db="EMBL/GenBank/DDBJ databases">
        <title>High-quality genome sequences of two octocoral-associated bacteria, Endozoicomonas euniceicola EF212 and Endozoicomonas gorgoniicola PS125.</title>
        <authorList>
            <person name="Chiou Y.-J."/>
            <person name="Chen Y.-H."/>
        </authorList>
    </citation>
    <scope>NUCLEOTIDE SEQUENCE [LARGE SCALE GENOMIC DNA]</scope>
    <source>
        <strain evidence="4 5">PS125</strain>
    </source>
</reference>
<dbReference type="Pfam" id="PF03060">
    <property type="entry name" value="NMO"/>
    <property type="match status" value="1"/>
</dbReference>
<gene>
    <name evidence="4" type="ORF">NX722_06870</name>
</gene>
<dbReference type="InterPro" id="IPR013785">
    <property type="entry name" value="Aldolase_TIM"/>
</dbReference>
<organism evidence="4 5">
    <name type="scientific">Endozoicomonas gorgoniicola</name>
    <dbReference type="NCBI Taxonomy" id="1234144"/>
    <lineage>
        <taxon>Bacteria</taxon>
        <taxon>Pseudomonadati</taxon>
        <taxon>Pseudomonadota</taxon>
        <taxon>Gammaproteobacteria</taxon>
        <taxon>Oceanospirillales</taxon>
        <taxon>Endozoicomonadaceae</taxon>
        <taxon>Endozoicomonas</taxon>
    </lineage>
</organism>
<evidence type="ECO:0000313" key="4">
    <source>
        <dbReference type="EMBL" id="MCW7552371.1"/>
    </source>
</evidence>
<proteinExistence type="predicted"/>
<dbReference type="RefSeq" id="WP_262567339.1">
    <property type="nucleotide sequence ID" value="NZ_JAPFCC010000001.1"/>
</dbReference>
<evidence type="ECO:0000256" key="1">
    <source>
        <dbReference type="ARBA" id="ARBA00022630"/>
    </source>
</evidence>
<keyword evidence="2" id="KW-0288">FMN</keyword>
<dbReference type="PANTHER" id="PTHR32332">
    <property type="entry name" value="2-NITROPROPANE DIOXYGENASE"/>
    <property type="match status" value="1"/>
</dbReference>
<dbReference type="GO" id="GO:0004497">
    <property type="term" value="F:monooxygenase activity"/>
    <property type="evidence" value="ECO:0007669"/>
    <property type="project" value="UniProtKB-KW"/>
</dbReference>
<dbReference type="EMBL" id="JAPFCC010000001">
    <property type="protein sequence ID" value="MCW7552371.1"/>
    <property type="molecule type" value="Genomic_DNA"/>
</dbReference>
<accession>A0ABT3MSK9</accession>
<name>A0ABT3MSK9_9GAMM</name>
<dbReference type="Gene3D" id="3.20.20.70">
    <property type="entry name" value="Aldolase class I"/>
    <property type="match status" value="1"/>
</dbReference>
<dbReference type="PANTHER" id="PTHR32332:SF20">
    <property type="entry name" value="2-NITROPROPANE DIOXYGENASE-LIKE PROTEIN"/>
    <property type="match status" value="1"/>
</dbReference>
<protein>
    <submittedName>
        <fullName evidence="4">Nitronate monooxygenase</fullName>
    </submittedName>
</protein>
<keyword evidence="4" id="KW-0503">Monooxygenase</keyword>
<comment type="caution">
    <text evidence="4">The sequence shown here is derived from an EMBL/GenBank/DDBJ whole genome shotgun (WGS) entry which is preliminary data.</text>
</comment>
<evidence type="ECO:0000256" key="2">
    <source>
        <dbReference type="ARBA" id="ARBA00022643"/>
    </source>
</evidence>
<dbReference type="CDD" id="cd04730">
    <property type="entry name" value="NPD_like"/>
    <property type="match status" value="1"/>
</dbReference>
<sequence length="323" mass="34671">MKNRICEVLNIEKPIIQAPMLWVTSAEMVAAVSEAGGLGTYGFNGGYDTKVTSVEETAERMRTQIRKIKKLTNKPFAFNYVLPFDGIDFFGDACLQVAIEEEVMHVVAAGYVTESAVKKLKDYGMKVIARPVNPTIEQAQLAERAGADVIVATGFDEGGSAPMNTLGTMSIVPVIADSVDIPVLAAGGIVDSRGVKASFALGAEGVFVGTAFITSEESPASQITKDAIIKFESEETVTLKTAYGHERCLTTQSVTDYMENQTAELKDNEAIVEKITQTFLDGFIKGRLDKGFISVSAAVSLIKEIKTCKEIVSDLYSGVPVAV</sequence>
<dbReference type="Proteomes" id="UP001209854">
    <property type="component" value="Unassembled WGS sequence"/>
</dbReference>
<keyword evidence="5" id="KW-1185">Reference proteome</keyword>
<keyword evidence="1" id="KW-0285">Flavoprotein</keyword>
<dbReference type="SUPFAM" id="SSF51412">
    <property type="entry name" value="Inosine monophosphate dehydrogenase (IMPDH)"/>
    <property type="match status" value="1"/>
</dbReference>
<dbReference type="InterPro" id="IPR004136">
    <property type="entry name" value="NMO"/>
</dbReference>
<keyword evidence="3" id="KW-0560">Oxidoreductase</keyword>